<evidence type="ECO:0000313" key="5">
    <source>
        <dbReference type="EMBL" id="RLM60571.1"/>
    </source>
</evidence>
<dbReference type="InterPro" id="IPR000210">
    <property type="entry name" value="BTB/POZ_dom"/>
</dbReference>
<dbReference type="InterPro" id="IPR056423">
    <property type="entry name" value="BACK_BPM_SPOP"/>
</dbReference>
<dbReference type="PROSITE" id="PS50144">
    <property type="entry name" value="MATH"/>
    <property type="match status" value="1"/>
</dbReference>
<dbReference type="InterPro" id="IPR002083">
    <property type="entry name" value="MATH/TRAF_dom"/>
</dbReference>
<dbReference type="OrthoDB" id="682966at2759"/>
<feature type="domain" description="MATH" evidence="4">
    <location>
        <begin position="9"/>
        <end position="140"/>
    </location>
</feature>
<dbReference type="PANTHER" id="PTHR26379:SF446">
    <property type="entry name" value="BTB_POZ AND MATH DOMAIN-CONTAINING PROTEIN 1"/>
    <property type="match status" value="1"/>
</dbReference>
<proteinExistence type="inferred from homology"/>
<accession>A0A3L6PL12</accession>
<comment type="pathway">
    <text evidence="1">Protein modification; protein ubiquitination.</text>
</comment>
<protein>
    <submittedName>
        <fullName evidence="5">BTB/POZ and MATH domain-containing protein 1-like</fullName>
    </submittedName>
</protein>
<reference evidence="6" key="1">
    <citation type="journal article" date="2019" name="Nat. Commun.">
        <title>The genome of broomcorn millet.</title>
        <authorList>
            <person name="Zou C."/>
            <person name="Miki D."/>
            <person name="Li D."/>
            <person name="Tang Q."/>
            <person name="Xiao L."/>
            <person name="Rajput S."/>
            <person name="Deng P."/>
            <person name="Jia W."/>
            <person name="Huang R."/>
            <person name="Zhang M."/>
            <person name="Sun Y."/>
            <person name="Hu J."/>
            <person name="Fu X."/>
            <person name="Schnable P.S."/>
            <person name="Li F."/>
            <person name="Zhang H."/>
            <person name="Feng B."/>
            <person name="Zhu X."/>
            <person name="Liu R."/>
            <person name="Schnable J.C."/>
            <person name="Zhu J.-K."/>
            <person name="Zhang H."/>
        </authorList>
    </citation>
    <scope>NUCLEOTIDE SEQUENCE [LARGE SCALE GENOMIC DNA]</scope>
</reference>
<dbReference type="EMBL" id="PQIB02000016">
    <property type="protein sequence ID" value="RLM60571.1"/>
    <property type="molecule type" value="Genomic_DNA"/>
</dbReference>
<comment type="similarity">
    <text evidence="2">Belongs to the Tdpoz family.</text>
</comment>
<dbReference type="Pfam" id="PF00651">
    <property type="entry name" value="BTB"/>
    <property type="match status" value="1"/>
</dbReference>
<dbReference type="InterPro" id="IPR045005">
    <property type="entry name" value="BPM1-6"/>
</dbReference>
<dbReference type="CDD" id="cd00121">
    <property type="entry name" value="MATH"/>
    <property type="match status" value="1"/>
</dbReference>
<evidence type="ECO:0000313" key="6">
    <source>
        <dbReference type="Proteomes" id="UP000275267"/>
    </source>
</evidence>
<dbReference type="SUPFAM" id="SSF54695">
    <property type="entry name" value="POZ domain"/>
    <property type="match status" value="1"/>
</dbReference>
<dbReference type="Gene3D" id="3.30.710.10">
    <property type="entry name" value="Potassium Channel Kv1.1, Chain A"/>
    <property type="match status" value="1"/>
</dbReference>
<dbReference type="Pfam" id="PF24570">
    <property type="entry name" value="BACK_BPM_SPOP"/>
    <property type="match status" value="1"/>
</dbReference>
<dbReference type="GO" id="GO:0016567">
    <property type="term" value="P:protein ubiquitination"/>
    <property type="evidence" value="ECO:0007669"/>
    <property type="project" value="InterPro"/>
</dbReference>
<dbReference type="InterPro" id="IPR008974">
    <property type="entry name" value="TRAF-like"/>
</dbReference>
<dbReference type="Gene3D" id="1.25.40.420">
    <property type="match status" value="1"/>
</dbReference>
<feature type="domain" description="BTB" evidence="3">
    <location>
        <begin position="176"/>
        <end position="205"/>
    </location>
</feature>
<evidence type="ECO:0000259" key="3">
    <source>
        <dbReference type="PROSITE" id="PS50097"/>
    </source>
</evidence>
<dbReference type="InterPro" id="IPR011333">
    <property type="entry name" value="SKP1/BTB/POZ_sf"/>
</dbReference>
<gene>
    <name evidence="5" type="ORF">C2845_PM14G18540</name>
</gene>
<dbReference type="STRING" id="4540.A0A3L6PL12"/>
<keyword evidence="6" id="KW-1185">Reference proteome</keyword>
<dbReference type="PANTHER" id="PTHR26379">
    <property type="entry name" value="BTB/POZ AND MATH DOMAIN-CONTAINING PROTEIN 1"/>
    <property type="match status" value="1"/>
</dbReference>
<evidence type="ECO:0000259" key="4">
    <source>
        <dbReference type="PROSITE" id="PS50144"/>
    </source>
</evidence>
<dbReference type="Gene3D" id="2.60.210.10">
    <property type="entry name" value="Apoptosis, Tumor Necrosis Factor Receptor Associated Protein 2, Chain A"/>
    <property type="match status" value="1"/>
</dbReference>
<dbReference type="AlphaFoldDB" id="A0A3L6PL12"/>
<dbReference type="Proteomes" id="UP000275267">
    <property type="component" value="Unassembled WGS sequence"/>
</dbReference>
<dbReference type="PROSITE" id="PS50097">
    <property type="entry name" value="BTB"/>
    <property type="match status" value="1"/>
</dbReference>
<dbReference type="SUPFAM" id="SSF49599">
    <property type="entry name" value="TRAF domain-like"/>
    <property type="match status" value="1"/>
</dbReference>
<name>A0A3L6PL12_PANMI</name>
<comment type="caution">
    <text evidence="5">The sequence shown here is derived from an EMBL/GenBank/DDBJ whole genome shotgun (WGS) entry which is preliminary data.</text>
</comment>
<evidence type="ECO:0000256" key="2">
    <source>
        <dbReference type="ARBA" id="ARBA00010846"/>
    </source>
</evidence>
<organism evidence="5 6">
    <name type="scientific">Panicum miliaceum</name>
    <name type="common">Proso millet</name>
    <name type="synonym">Broomcorn millet</name>
    <dbReference type="NCBI Taxonomy" id="4540"/>
    <lineage>
        <taxon>Eukaryota</taxon>
        <taxon>Viridiplantae</taxon>
        <taxon>Streptophyta</taxon>
        <taxon>Embryophyta</taxon>
        <taxon>Tracheophyta</taxon>
        <taxon>Spermatophyta</taxon>
        <taxon>Magnoliopsida</taxon>
        <taxon>Liliopsida</taxon>
        <taxon>Poales</taxon>
        <taxon>Poaceae</taxon>
        <taxon>PACMAD clade</taxon>
        <taxon>Panicoideae</taxon>
        <taxon>Panicodae</taxon>
        <taxon>Paniceae</taxon>
        <taxon>Panicinae</taxon>
        <taxon>Panicum</taxon>
        <taxon>Panicum sect. Panicum</taxon>
    </lineage>
</organism>
<evidence type="ECO:0000256" key="1">
    <source>
        <dbReference type="ARBA" id="ARBA00004906"/>
    </source>
</evidence>
<dbReference type="Pfam" id="PF22486">
    <property type="entry name" value="MATH_2"/>
    <property type="match status" value="1"/>
</dbReference>
<sequence length="329" mass="35529">MSFSNTLDSAFIEFKVDYAGTTKTLAVGDAVLSDEVAAGGHAWRVCCYPHGYSEADGGAYLSLHLLLVSRARKDVRAVFDAAVMGREDGEPSPSHAQRRAHVFAPGGLRSWGFPRFVRRGHLESPKFVADDGRVAFLCGVVVLREDGGGDPIPAPASSIGRDLGRLLLDRADGGGADVSFLVGGETFRAHRAVFAARSPVLEAQLPRSTATPPTCCTDALPGDEELGSSSTAAATAELFQHLLAAADRYRLERLKLLCAQKLWERVWAETVATTLACAETCSCPELKRRCLDFFVVEKNLRKAVPTEGYLKLMQSFPSVIDEMRARLGT</sequence>